<dbReference type="EMBL" id="BSDT01000001">
    <property type="protein sequence ID" value="GLI41706.1"/>
    <property type="molecule type" value="Genomic_DNA"/>
</dbReference>
<reference evidence="2" key="1">
    <citation type="submission" date="2022-12" db="EMBL/GenBank/DDBJ databases">
        <title>Reference genome sequencing for broad-spectrum identification of bacterial and archaeal isolates by mass spectrometry.</title>
        <authorList>
            <person name="Sekiguchi Y."/>
            <person name="Tourlousse D.M."/>
        </authorList>
    </citation>
    <scope>NUCLEOTIDE SEQUENCE</scope>
    <source>
        <strain evidence="2">LLR39Z86</strain>
    </source>
</reference>
<comment type="caution">
    <text evidence="2">The sequence shown here is derived from an EMBL/GenBank/DDBJ whole genome shotgun (WGS) entry which is preliminary data.</text>
</comment>
<evidence type="ECO:0000313" key="2">
    <source>
        <dbReference type="EMBL" id="GLI41706.1"/>
    </source>
</evidence>
<proteinExistence type="predicted"/>
<organism evidence="2 3">
    <name type="scientific">Glycomyces algeriensis</name>
    <dbReference type="NCBI Taxonomy" id="256037"/>
    <lineage>
        <taxon>Bacteria</taxon>
        <taxon>Bacillati</taxon>
        <taxon>Actinomycetota</taxon>
        <taxon>Actinomycetes</taxon>
        <taxon>Glycomycetales</taxon>
        <taxon>Glycomycetaceae</taxon>
        <taxon>Glycomyces</taxon>
    </lineage>
</organism>
<feature type="region of interest" description="Disordered" evidence="1">
    <location>
        <begin position="1"/>
        <end position="86"/>
    </location>
</feature>
<protein>
    <recommendedName>
        <fullName evidence="4">DUF3263 domain-containing protein</fullName>
    </recommendedName>
</protein>
<dbReference type="AlphaFoldDB" id="A0A9W6G727"/>
<dbReference type="InterPro" id="IPR021678">
    <property type="entry name" value="DUF3263"/>
</dbReference>
<name>A0A9W6G727_9ACTN</name>
<dbReference type="Pfam" id="PF11662">
    <property type="entry name" value="DUF3263"/>
    <property type="match status" value="1"/>
</dbReference>
<evidence type="ECO:0000256" key="1">
    <source>
        <dbReference type="SAM" id="MobiDB-lite"/>
    </source>
</evidence>
<dbReference type="Proteomes" id="UP001144313">
    <property type="component" value="Unassembled WGS sequence"/>
</dbReference>
<gene>
    <name evidence="2" type="ORF">GALLR39Z86_15560</name>
</gene>
<evidence type="ECO:0000313" key="3">
    <source>
        <dbReference type="Proteomes" id="UP001144313"/>
    </source>
</evidence>
<keyword evidence="3" id="KW-1185">Reference proteome</keyword>
<accession>A0A9W6G727</accession>
<sequence>MPPGQRPAKPASRARQGGDEEFVPSPRPGRGPQEASRQAREAPPKQLTPQREPLRPGPQAEPMSQSTPGKLAAPKPGSRDASKLSSADSRLLAFEARWWRASGAKTQAISDELELTPERYYQHLARLIDHPEAAAEQPAVVRRLRAARDQRRAER</sequence>
<evidence type="ECO:0008006" key="4">
    <source>
        <dbReference type="Google" id="ProtNLM"/>
    </source>
</evidence>